<dbReference type="SUPFAM" id="SSF51645">
    <property type="entry name" value="Malate synthase G"/>
    <property type="match status" value="2"/>
</dbReference>
<evidence type="ECO:0000259" key="1">
    <source>
        <dbReference type="Pfam" id="PF20656"/>
    </source>
</evidence>
<accession>A0A383EWY0</accession>
<dbReference type="InterPro" id="IPR006252">
    <property type="entry name" value="Malate_synthA"/>
</dbReference>
<name>A0A383EWY0_9ZZZZ</name>
<dbReference type="PANTHER" id="PTHR42902">
    <property type="entry name" value="MALATE SYNTHASE"/>
    <property type="match status" value="1"/>
</dbReference>
<dbReference type="InterPro" id="IPR048356">
    <property type="entry name" value="MS_N"/>
</dbReference>
<dbReference type="PANTHER" id="PTHR42902:SF1">
    <property type="entry name" value="MALATE SYNTHASE 1-RELATED"/>
    <property type="match status" value="1"/>
</dbReference>
<sequence>MEHNSIEILGEQTPEVQEILTPTALELLQQLHRTFNPQRLELLELRKQRQQEIDDGITHKVKTNDDQIIDEERFTQSLQEEISKLIEERGDLSYDPEQLKVATDLFHKMSTNQQFDQFLTLPAYEYL</sequence>
<dbReference type="GO" id="GO:0004474">
    <property type="term" value="F:malate synthase activity"/>
    <property type="evidence" value="ECO:0007669"/>
    <property type="project" value="InterPro"/>
</dbReference>
<dbReference type="GO" id="GO:0005737">
    <property type="term" value="C:cytoplasm"/>
    <property type="evidence" value="ECO:0007669"/>
    <property type="project" value="TreeGrafter"/>
</dbReference>
<protein>
    <recommendedName>
        <fullName evidence="1">Malate synthase N-terminal domain-containing protein</fullName>
    </recommendedName>
</protein>
<dbReference type="AlphaFoldDB" id="A0A383EWY0"/>
<dbReference type="Gene3D" id="1.20.1220.12">
    <property type="entry name" value="Malate synthase, domain III"/>
    <property type="match status" value="1"/>
</dbReference>
<dbReference type="EMBL" id="UINC01229055">
    <property type="protein sequence ID" value="SVE60618.1"/>
    <property type="molecule type" value="Genomic_DNA"/>
</dbReference>
<feature type="domain" description="Malate synthase N-terminal" evidence="1">
    <location>
        <begin position="7"/>
        <end position="63"/>
    </location>
</feature>
<dbReference type="InterPro" id="IPR044856">
    <property type="entry name" value="Malate_synth_C_sf"/>
</dbReference>
<evidence type="ECO:0000313" key="2">
    <source>
        <dbReference type="EMBL" id="SVE60618.1"/>
    </source>
</evidence>
<organism evidence="2">
    <name type="scientific">marine metagenome</name>
    <dbReference type="NCBI Taxonomy" id="408172"/>
    <lineage>
        <taxon>unclassified sequences</taxon>
        <taxon>metagenomes</taxon>
        <taxon>ecological metagenomes</taxon>
    </lineage>
</organism>
<dbReference type="Pfam" id="PF20656">
    <property type="entry name" value="MS_N"/>
    <property type="match status" value="1"/>
</dbReference>
<dbReference type="InterPro" id="IPR011076">
    <property type="entry name" value="Malate_synth_sf"/>
</dbReference>
<proteinExistence type="predicted"/>
<reference evidence="2" key="1">
    <citation type="submission" date="2018-05" db="EMBL/GenBank/DDBJ databases">
        <authorList>
            <person name="Lanie J.A."/>
            <person name="Ng W.-L."/>
            <person name="Kazmierczak K.M."/>
            <person name="Andrzejewski T.M."/>
            <person name="Davidsen T.M."/>
            <person name="Wayne K.J."/>
            <person name="Tettelin H."/>
            <person name="Glass J.I."/>
            <person name="Rusch D."/>
            <person name="Podicherti R."/>
            <person name="Tsui H.-C.T."/>
            <person name="Winkler M.E."/>
        </authorList>
    </citation>
    <scope>NUCLEOTIDE SEQUENCE</scope>
</reference>
<dbReference type="GO" id="GO:0006097">
    <property type="term" value="P:glyoxylate cycle"/>
    <property type="evidence" value="ECO:0007669"/>
    <property type="project" value="InterPro"/>
</dbReference>
<gene>
    <name evidence="2" type="ORF">METZ01_LOCUS513472</name>
</gene>